<organism evidence="2 3">
    <name type="scientific">Mycobacteroides abscessus</name>
    <dbReference type="NCBI Taxonomy" id="36809"/>
    <lineage>
        <taxon>Bacteria</taxon>
        <taxon>Bacillati</taxon>
        <taxon>Actinomycetota</taxon>
        <taxon>Actinomycetes</taxon>
        <taxon>Mycobacteriales</taxon>
        <taxon>Mycobacteriaceae</taxon>
        <taxon>Mycobacteroides</taxon>
    </lineage>
</organism>
<proteinExistence type="predicted"/>
<reference evidence="2 3" key="1">
    <citation type="submission" date="2018-08" db="EMBL/GenBank/DDBJ databases">
        <title>Linezolid Resistance in Mycobacterium abscessus: MIC Distribution and Comprehensive Investigation of Resistance Mechanisms.</title>
        <authorList>
            <person name="Ye M."/>
            <person name="Xu L."/>
            <person name="Zou Y."/>
            <person name="Li B."/>
            <person name="Guo Q."/>
            <person name="Zhang Y."/>
            <person name="Zhan M."/>
            <person name="Xu B."/>
            <person name="Yu F."/>
            <person name="Zhang Z."/>
            <person name="Chu H."/>
        </authorList>
    </citation>
    <scope>NUCLEOTIDE SEQUENCE [LARGE SCALE GENOMIC DNA]</scope>
    <source>
        <strain evidence="2 3">G143</strain>
    </source>
</reference>
<dbReference type="AlphaFoldDB" id="A0ABD7HLF7"/>
<protein>
    <submittedName>
        <fullName evidence="2">DUF3850 domain-containing protein</fullName>
    </submittedName>
</protein>
<evidence type="ECO:0000313" key="2">
    <source>
        <dbReference type="EMBL" id="RIT35142.1"/>
    </source>
</evidence>
<dbReference type="Proteomes" id="UP000284557">
    <property type="component" value="Unassembled WGS sequence"/>
</dbReference>
<comment type="caution">
    <text evidence="2">The sequence shown here is derived from an EMBL/GenBank/DDBJ whole genome shotgun (WGS) entry which is preliminary data.</text>
</comment>
<gene>
    <name evidence="2" type="ORF">D2E76_19285</name>
</gene>
<name>A0ABD7HLF7_9MYCO</name>
<dbReference type="RefSeq" id="WP_100480978.1">
    <property type="nucleotide sequence ID" value="NZ_QDET01000001.1"/>
</dbReference>
<dbReference type="SUPFAM" id="SSF88697">
    <property type="entry name" value="PUA domain-like"/>
    <property type="match status" value="1"/>
</dbReference>
<feature type="domain" description="DUF3850" evidence="1">
    <location>
        <begin position="3"/>
        <end position="73"/>
    </location>
</feature>
<evidence type="ECO:0000313" key="3">
    <source>
        <dbReference type="Proteomes" id="UP000284557"/>
    </source>
</evidence>
<dbReference type="InterPro" id="IPR039440">
    <property type="entry name" value="DUF3850"/>
</dbReference>
<sequence>MTTHYLKIESYWHDLLYDGSKTYEVRRADRDYQKGDRVLFKVGSSEALSYAAWTITHVMYQAPWMADGYVILSLEHPRKARREKEYEARGRSIDKLRRSNAALRGVITRLRNQISMRECRELDAGR</sequence>
<accession>A0ABD7HLF7</accession>
<dbReference type="InterPro" id="IPR015947">
    <property type="entry name" value="PUA-like_sf"/>
</dbReference>
<evidence type="ECO:0000259" key="1">
    <source>
        <dbReference type="Pfam" id="PF12961"/>
    </source>
</evidence>
<dbReference type="Pfam" id="PF12961">
    <property type="entry name" value="DUF3850"/>
    <property type="match status" value="1"/>
</dbReference>
<dbReference type="EMBL" id="QXBN01000015">
    <property type="protein sequence ID" value="RIT35142.1"/>
    <property type="molecule type" value="Genomic_DNA"/>
</dbReference>
<dbReference type="Gene3D" id="2.30.130.30">
    <property type="entry name" value="Hypothetical protein"/>
    <property type="match status" value="1"/>
</dbReference>